<evidence type="ECO:0000256" key="2">
    <source>
        <dbReference type="SAM" id="Phobius"/>
    </source>
</evidence>
<organism evidence="3 4">
    <name type="scientific">Elysia crispata</name>
    <name type="common">lettuce slug</name>
    <dbReference type="NCBI Taxonomy" id="231223"/>
    <lineage>
        <taxon>Eukaryota</taxon>
        <taxon>Metazoa</taxon>
        <taxon>Spiralia</taxon>
        <taxon>Lophotrochozoa</taxon>
        <taxon>Mollusca</taxon>
        <taxon>Gastropoda</taxon>
        <taxon>Heterobranchia</taxon>
        <taxon>Euthyneura</taxon>
        <taxon>Panpulmonata</taxon>
        <taxon>Sacoglossa</taxon>
        <taxon>Placobranchoidea</taxon>
        <taxon>Plakobranchidae</taxon>
        <taxon>Elysia</taxon>
    </lineage>
</organism>
<name>A0AAE0YAI4_9GAST</name>
<protein>
    <recommendedName>
        <fullName evidence="5">Membralin</fullName>
    </recommendedName>
</protein>
<evidence type="ECO:0000256" key="1">
    <source>
        <dbReference type="SAM" id="MobiDB-lite"/>
    </source>
</evidence>
<feature type="region of interest" description="Disordered" evidence="1">
    <location>
        <begin position="203"/>
        <end position="225"/>
    </location>
</feature>
<dbReference type="Pfam" id="PF09746">
    <property type="entry name" value="Membralin"/>
    <property type="match status" value="2"/>
</dbReference>
<feature type="region of interest" description="Disordered" evidence="1">
    <location>
        <begin position="779"/>
        <end position="818"/>
    </location>
</feature>
<dbReference type="PANTHER" id="PTHR21650:SF4">
    <property type="entry name" value="MEMBRALIN"/>
    <property type="match status" value="1"/>
</dbReference>
<feature type="transmembrane region" description="Helical" evidence="2">
    <location>
        <begin position="65"/>
        <end position="83"/>
    </location>
</feature>
<keyword evidence="4" id="KW-1185">Reference proteome</keyword>
<dbReference type="Proteomes" id="UP001283361">
    <property type="component" value="Unassembled WGS sequence"/>
</dbReference>
<dbReference type="GO" id="GO:0005783">
    <property type="term" value="C:endoplasmic reticulum"/>
    <property type="evidence" value="ECO:0007669"/>
    <property type="project" value="TreeGrafter"/>
</dbReference>
<feature type="transmembrane region" description="Helical" evidence="2">
    <location>
        <begin position="477"/>
        <end position="499"/>
    </location>
</feature>
<gene>
    <name evidence="3" type="ORF">RRG08_037031</name>
</gene>
<evidence type="ECO:0008006" key="5">
    <source>
        <dbReference type="Google" id="ProtNLM"/>
    </source>
</evidence>
<dbReference type="EMBL" id="JAWDGP010006598">
    <property type="protein sequence ID" value="KAK3738394.1"/>
    <property type="molecule type" value="Genomic_DNA"/>
</dbReference>
<feature type="compositionally biased region" description="Polar residues" evidence="1">
    <location>
        <begin position="782"/>
        <end position="803"/>
    </location>
</feature>
<dbReference type="GO" id="GO:1904294">
    <property type="term" value="P:positive regulation of ERAD pathway"/>
    <property type="evidence" value="ECO:0007669"/>
    <property type="project" value="TreeGrafter"/>
</dbReference>
<dbReference type="GO" id="GO:0034976">
    <property type="term" value="P:response to endoplasmic reticulum stress"/>
    <property type="evidence" value="ECO:0007669"/>
    <property type="project" value="TreeGrafter"/>
</dbReference>
<feature type="compositionally biased region" description="Acidic residues" evidence="1">
    <location>
        <begin position="156"/>
        <end position="168"/>
    </location>
</feature>
<feature type="transmembrane region" description="Helical" evidence="2">
    <location>
        <begin position="536"/>
        <end position="553"/>
    </location>
</feature>
<feature type="region of interest" description="Disordered" evidence="1">
    <location>
        <begin position="605"/>
        <end position="673"/>
    </location>
</feature>
<feature type="compositionally biased region" description="Gly residues" evidence="1">
    <location>
        <begin position="1"/>
        <end position="11"/>
    </location>
</feature>
<keyword evidence="2" id="KW-1133">Transmembrane helix</keyword>
<dbReference type="InterPro" id="IPR019144">
    <property type="entry name" value="Membralin"/>
</dbReference>
<accession>A0AAE0YAI4</accession>
<feature type="compositionally biased region" description="Basic and acidic residues" evidence="1">
    <location>
        <begin position="621"/>
        <end position="635"/>
    </location>
</feature>
<dbReference type="AlphaFoldDB" id="A0AAE0YAI4"/>
<comment type="caution">
    <text evidence="3">The sequence shown here is derived from an EMBL/GenBank/DDBJ whole genome shotgun (WGS) entry which is preliminary data.</text>
</comment>
<keyword evidence="2" id="KW-0812">Transmembrane</keyword>
<feature type="region of interest" description="Disordered" evidence="1">
    <location>
        <begin position="1"/>
        <end position="26"/>
    </location>
</feature>
<feature type="region of interest" description="Disordered" evidence="1">
    <location>
        <begin position="849"/>
        <end position="888"/>
    </location>
</feature>
<dbReference type="PANTHER" id="PTHR21650">
    <property type="entry name" value="MEMBRALIN/KINETOCHORE PROTEIN NUF2"/>
    <property type="match status" value="1"/>
</dbReference>
<proteinExistence type="predicted"/>
<feature type="compositionally biased region" description="Polar residues" evidence="1">
    <location>
        <begin position="849"/>
        <end position="858"/>
    </location>
</feature>
<sequence length="1108" mass="122676">MNNPGNNGGVGAARPQNNNNNGRGGENNPFFHFQNRLFHALFYRIAITYARAFPRPARRVLEFALLFKALFVLGILVYIHAVFAKAPMNCLEHVQETWPREGILRVEIVRNAPENYSVINSYKKEYSDIQLFFQSTLAEELGFEESATVEEKNNNGDEEEEEEDDDGIVDGNRMTSSNLNSSQNVSDFFSLFNRKNLSSKVLEDAEDDQEKEMLKEGTSSIKDQAILEAEKDRMTKEQEKIEKANTGLNSEEAAAVYKQESSIWDAFFSLSFWGLEGTEDAEIESDPEYGASKEDEVAGMSFKRNRSLNYSLPDGINLEASLAEGLSEFEMLARAVWPEEKYIVEYSLEYGLLRLLPKTRKKLNITVMLVTLDPEKDTCFGDGFSRFLLDEFLGYDDILMSSIKKLAEKENNKGYLRNVVTGEHFRFISMWMARSSYLAAAFIMLIFTVSVSTLLRYSHHQIFVFIMDLLQMFDMNIAIAFPAAPLLTVILALVGMEAIMSEFFNDTTTAFYIILIVWIADQYDAICCHTNISKRIWLRFFYLYHFAFYAYHYRFNGQYSPLALFTSWLFIQHSMIYFFHHYELPAILQQVRIQELLANPDIAAAGGEEEDGNDGPNPDQPAEREDNDGDGRGETQIDTDSSAATSAIQADEAVGNAGSDGGNQNESNGDGREGVRLRQQLGNRERAGAGGGSGLMGLSDLFSVLRRTRLLQQQRDGTRGGRGATLVASRVGEQGTPVVMDNGRHQYEIERVTVYTESNIYRLFRRLRRRRDGQGAQIILTPGTSPEVQPSTNSSSNGVSTLPETPVAVPNTSENADRNDEGIEVASSLATAQSHLSCLKPETSTCLENSTQSEQSSGLGLEADCGSETSTAISSKNSSKNLNPAKLDSHVCDTDNDDILQESEAQNAVKIPTARDKVNTGSSLQDLPSQVSPACVNEDTGSYLCNVECEAMLARKPSTLTETVTIASDNICGSPVLSFQLGDAKLHNKLNPLVSLSSLASSSSSHILESSADVNSQTSQMIAGGTLPSTKLSSINSPAPSVPFTDLHPAHIGGKSVSASEDISRDSVSYKDNEIEKTMDSSGAAMRRNSYDCSEEFMWRLTAEVYPM</sequence>
<feature type="transmembrane region" description="Helical" evidence="2">
    <location>
        <begin position="437"/>
        <end position="457"/>
    </location>
</feature>
<evidence type="ECO:0000313" key="4">
    <source>
        <dbReference type="Proteomes" id="UP001283361"/>
    </source>
</evidence>
<keyword evidence="2" id="KW-0472">Membrane</keyword>
<feature type="compositionally biased region" description="Polar residues" evidence="1">
    <location>
        <begin position="867"/>
        <end position="882"/>
    </location>
</feature>
<feature type="region of interest" description="Disordered" evidence="1">
    <location>
        <begin position="144"/>
        <end position="180"/>
    </location>
</feature>
<reference evidence="3" key="1">
    <citation type="journal article" date="2023" name="G3 (Bethesda)">
        <title>A reference genome for the long-term kleptoplast-retaining sea slug Elysia crispata morphotype clarki.</title>
        <authorList>
            <person name="Eastman K.E."/>
            <person name="Pendleton A.L."/>
            <person name="Shaikh M.A."/>
            <person name="Suttiyut T."/>
            <person name="Ogas R."/>
            <person name="Tomko P."/>
            <person name="Gavelis G."/>
            <person name="Widhalm J.R."/>
            <person name="Wisecaver J.H."/>
        </authorList>
    </citation>
    <scope>NUCLEOTIDE SEQUENCE</scope>
    <source>
        <strain evidence="3">ECLA1</strain>
    </source>
</reference>
<evidence type="ECO:0000313" key="3">
    <source>
        <dbReference type="EMBL" id="KAK3738394.1"/>
    </source>
</evidence>
<feature type="compositionally biased region" description="Polar residues" evidence="1">
    <location>
        <begin position="636"/>
        <end position="648"/>
    </location>
</feature>